<feature type="transmembrane region" description="Helical" evidence="1">
    <location>
        <begin position="382"/>
        <end position="402"/>
    </location>
</feature>
<feature type="transmembrane region" description="Helical" evidence="1">
    <location>
        <begin position="197"/>
        <end position="223"/>
    </location>
</feature>
<evidence type="ECO:0000256" key="1">
    <source>
        <dbReference type="SAM" id="Phobius"/>
    </source>
</evidence>
<feature type="transmembrane region" description="Helical" evidence="1">
    <location>
        <begin position="12"/>
        <end position="35"/>
    </location>
</feature>
<feature type="transmembrane region" description="Helical" evidence="1">
    <location>
        <begin position="83"/>
        <end position="102"/>
    </location>
</feature>
<dbReference type="EMBL" id="CAEZTM010000111">
    <property type="protein sequence ID" value="CAB4581998.1"/>
    <property type="molecule type" value="Genomic_DNA"/>
</dbReference>
<feature type="transmembrane region" description="Helical" evidence="1">
    <location>
        <begin position="295"/>
        <end position="318"/>
    </location>
</feature>
<name>A0A6J6FBP7_9ZZZZ</name>
<protein>
    <submittedName>
        <fullName evidence="2">Unannotated protein</fullName>
    </submittedName>
</protein>
<keyword evidence="1" id="KW-1133">Transmembrane helix</keyword>
<dbReference type="Pfam" id="PF19877">
    <property type="entry name" value="DUF6350"/>
    <property type="match status" value="1"/>
</dbReference>
<keyword evidence="1" id="KW-0472">Membrane</keyword>
<accession>A0A6J6FBP7</accession>
<feature type="transmembrane region" description="Helical" evidence="1">
    <location>
        <begin position="338"/>
        <end position="362"/>
    </location>
</feature>
<feature type="transmembrane region" description="Helical" evidence="1">
    <location>
        <begin position="114"/>
        <end position="135"/>
    </location>
</feature>
<dbReference type="AlphaFoldDB" id="A0A6J6FBP7"/>
<feature type="transmembrane region" description="Helical" evidence="1">
    <location>
        <begin position="235"/>
        <end position="257"/>
    </location>
</feature>
<evidence type="ECO:0000313" key="2">
    <source>
        <dbReference type="EMBL" id="CAB4581998.1"/>
    </source>
</evidence>
<dbReference type="InterPro" id="IPR045931">
    <property type="entry name" value="DUF6350"/>
</dbReference>
<sequence>MNARIVSFATVLDIVVLVGLGLGLIFAPLTLIWAFDDGFSTDLLMSWAAAVDIWFLGHGVPLSFTVPPDLADALSLGALSRDFTVDVALLGIGLLTLLWGFRMGRRESTAVYPLLVWTLAVGTLVLLSLALVVFMPQQVVSMPVIDALVRPALFLASGLAVAAWVGPHSSGKSLLQSALPGSLADILRAGFTAGSAAVAGVVSFAALSVAVLLIVSFATVITIFESLQPGVMGSIALAVAQLAILPTLIVWAATWIVGPGFTLGTGALVSPLGTNLQIVPALPVLGIVPTDPPTFAFAVVALPVLAAFILGVAVGPRVVDRGGLAGNRADIGFLSQPLVKLAATAGVAGAVSAGFGGLLASLTSGSLGPGRFQLVGPDPAAVMLWWGLEVALGVLMGSIAAVQNRSRQRAGR</sequence>
<proteinExistence type="predicted"/>
<organism evidence="2">
    <name type="scientific">freshwater metagenome</name>
    <dbReference type="NCBI Taxonomy" id="449393"/>
    <lineage>
        <taxon>unclassified sequences</taxon>
        <taxon>metagenomes</taxon>
        <taxon>ecological metagenomes</taxon>
    </lineage>
</organism>
<keyword evidence="1" id="KW-0812">Transmembrane</keyword>
<reference evidence="2" key="1">
    <citation type="submission" date="2020-05" db="EMBL/GenBank/DDBJ databases">
        <authorList>
            <person name="Chiriac C."/>
            <person name="Salcher M."/>
            <person name="Ghai R."/>
            <person name="Kavagutti S V."/>
        </authorList>
    </citation>
    <scope>NUCLEOTIDE SEQUENCE</scope>
</reference>
<gene>
    <name evidence="2" type="ORF">UFOPK1684_01478</name>
</gene>